<organism evidence="1 2">
    <name type="scientific">Novosphingobium beihaiensis</name>
    <dbReference type="NCBI Taxonomy" id="2930389"/>
    <lineage>
        <taxon>Bacteria</taxon>
        <taxon>Pseudomonadati</taxon>
        <taxon>Pseudomonadota</taxon>
        <taxon>Alphaproteobacteria</taxon>
        <taxon>Sphingomonadales</taxon>
        <taxon>Sphingomonadaceae</taxon>
        <taxon>Novosphingobium</taxon>
    </lineage>
</organism>
<gene>
    <name evidence="1" type="ORF">MTR66_19995</name>
</gene>
<name>A0ABT0BVP5_9SPHN</name>
<dbReference type="Proteomes" id="UP001202281">
    <property type="component" value="Unassembled WGS sequence"/>
</dbReference>
<dbReference type="RefSeq" id="WP_243924268.1">
    <property type="nucleotide sequence ID" value="NZ_JALHLG010000062.1"/>
</dbReference>
<comment type="caution">
    <text evidence="1">The sequence shown here is derived from an EMBL/GenBank/DDBJ whole genome shotgun (WGS) entry which is preliminary data.</text>
</comment>
<sequence>MKLAGLPAIAPDEALFRNTVMEALNGACAGHAGLTAAIPEHRPAIPVWFHCRDGMAFAITHCAGEPAVSPGQTGTAQAAMLLDRAEPVLAAIEQALGIALEPVGLAPLPEIPARITVRIEAREEGDGASSTVRDRVWLALCPDTPLAPVRAPFAPACVGAVPVPVTLAIEGPRLAPDLAADLAPGDLVLLGPGPLAGQLHLPGRAPVAGMFAPGSHSFTPDLPVPSAQGNFVYPKQDASDE</sequence>
<protein>
    <submittedName>
        <fullName evidence="1">Uncharacterized protein</fullName>
    </submittedName>
</protein>
<accession>A0ABT0BVP5</accession>
<evidence type="ECO:0000313" key="2">
    <source>
        <dbReference type="Proteomes" id="UP001202281"/>
    </source>
</evidence>
<keyword evidence="2" id="KW-1185">Reference proteome</keyword>
<dbReference type="EMBL" id="JALHLG010000062">
    <property type="protein sequence ID" value="MCJ2189082.1"/>
    <property type="molecule type" value="Genomic_DNA"/>
</dbReference>
<evidence type="ECO:0000313" key="1">
    <source>
        <dbReference type="EMBL" id="MCJ2189082.1"/>
    </source>
</evidence>
<reference evidence="1 2" key="1">
    <citation type="submission" date="2022-04" db="EMBL/GenBank/DDBJ databases">
        <title>Identification of a novel bacterium isolated from mangrove sediments.</title>
        <authorList>
            <person name="Pan X."/>
        </authorList>
    </citation>
    <scope>NUCLEOTIDE SEQUENCE [LARGE SCALE GENOMIC DNA]</scope>
    <source>
        <strain evidence="1 2">B2638</strain>
    </source>
</reference>
<proteinExistence type="predicted"/>